<dbReference type="GO" id="GO:0046677">
    <property type="term" value="P:response to antibiotic"/>
    <property type="evidence" value="ECO:0007669"/>
    <property type="project" value="UniProtKB-KW"/>
</dbReference>
<dbReference type="InterPro" id="IPR003679">
    <property type="entry name" value="Amioglycoside_AcTrfase"/>
</dbReference>
<name>A0A7W9HS47_9PSEU</name>
<keyword evidence="3 4" id="KW-0012">Acyltransferase</keyword>
<proteinExistence type="inferred from homology"/>
<evidence type="ECO:0000256" key="2">
    <source>
        <dbReference type="ARBA" id="ARBA00022679"/>
    </source>
</evidence>
<evidence type="ECO:0000256" key="1">
    <source>
        <dbReference type="ARBA" id="ARBA00006383"/>
    </source>
</evidence>
<keyword evidence="2 4" id="KW-0808">Transferase</keyword>
<dbReference type="GO" id="GO:0046353">
    <property type="term" value="F:aminoglycoside 3-N-acetyltransferase activity"/>
    <property type="evidence" value="ECO:0007669"/>
    <property type="project" value="UniProtKB-EC"/>
</dbReference>
<dbReference type="SUPFAM" id="SSF110710">
    <property type="entry name" value="TTHA0583/YokD-like"/>
    <property type="match status" value="1"/>
</dbReference>
<dbReference type="PANTHER" id="PTHR11104:SF0">
    <property type="entry name" value="SPBETA PROPHAGE-DERIVED AMINOGLYCOSIDE N(3')-ACETYLTRANSFERASE-LIKE PROTEIN YOKD"/>
    <property type="match status" value="1"/>
</dbReference>
<dbReference type="Pfam" id="PF02522">
    <property type="entry name" value="Antibiotic_NAT"/>
    <property type="match status" value="1"/>
</dbReference>
<accession>A0A7W9HS47</accession>
<dbReference type="AlphaFoldDB" id="A0A7W9HS47"/>
<keyword evidence="4" id="KW-0046">Antibiotic resistance</keyword>
<dbReference type="Proteomes" id="UP000552097">
    <property type="component" value="Unassembled WGS sequence"/>
</dbReference>
<reference evidence="5 6" key="1">
    <citation type="submission" date="2020-08" db="EMBL/GenBank/DDBJ databases">
        <title>Sequencing the genomes of 1000 actinobacteria strains.</title>
        <authorList>
            <person name="Klenk H.-P."/>
        </authorList>
    </citation>
    <scope>NUCLEOTIDE SEQUENCE [LARGE SCALE GENOMIC DNA]</scope>
    <source>
        <strain evidence="5 6">DSM 45486</strain>
    </source>
</reference>
<dbReference type="EC" id="2.3.1.-" evidence="4"/>
<comment type="caution">
    <text evidence="5">The sequence shown here is derived from an EMBL/GenBank/DDBJ whole genome shotgun (WGS) entry which is preliminary data.</text>
</comment>
<evidence type="ECO:0000256" key="3">
    <source>
        <dbReference type="ARBA" id="ARBA00023315"/>
    </source>
</evidence>
<evidence type="ECO:0000313" key="5">
    <source>
        <dbReference type="EMBL" id="MBB5807472.1"/>
    </source>
</evidence>
<comment type="catalytic activity">
    <reaction evidence="4">
        <text>a 2-deoxystreptamine antibiotic + acetyl-CoA = an N(3)-acetyl-2-deoxystreptamine antibiotic + CoA + H(+)</text>
        <dbReference type="Rhea" id="RHEA:12665"/>
        <dbReference type="ChEBI" id="CHEBI:15378"/>
        <dbReference type="ChEBI" id="CHEBI:57287"/>
        <dbReference type="ChEBI" id="CHEBI:57288"/>
        <dbReference type="ChEBI" id="CHEBI:57921"/>
        <dbReference type="ChEBI" id="CHEBI:77452"/>
        <dbReference type="EC" id="2.3.1.81"/>
    </reaction>
</comment>
<sequence length="248" mass="27193">MEGSTLLVHSSLSALGWVCGGAHAVVTALETAVGTAGTLVMPTFSGQLSDPATWRNPPAPREWWDTIREELPAYDEARTATRGMGAVAECFRTGRDVLRSPHPQNSFAASGPKAAHIVGEHTPAYRFGEGSPLARIYDVDGWVLLLGIGFAKNTSFHLAENRADYAGRRTLTRSVPVRREGRVQWTTCDDIELYEEDFEPMGRWCLDRLPEARTGKVGDGEAVLFPQRPFVDLAVSWLLANRVLETVA</sequence>
<evidence type="ECO:0000256" key="4">
    <source>
        <dbReference type="RuleBase" id="RU365031"/>
    </source>
</evidence>
<gene>
    <name evidence="5" type="ORF">F4560_007240</name>
</gene>
<organism evidence="5 6">
    <name type="scientific">Saccharothrix ecbatanensis</name>
    <dbReference type="NCBI Taxonomy" id="1105145"/>
    <lineage>
        <taxon>Bacteria</taxon>
        <taxon>Bacillati</taxon>
        <taxon>Actinomycetota</taxon>
        <taxon>Actinomycetes</taxon>
        <taxon>Pseudonocardiales</taxon>
        <taxon>Pseudonocardiaceae</taxon>
        <taxon>Saccharothrix</taxon>
    </lineage>
</organism>
<dbReference type="PANTHER" id="PTHR11104">
    <property type="entry name" value="AMINOGLYCOSIDE N3-ACETYLTRANSFERASE"/>
    <property type="match status" value="1"/>
</dbReference>
<dbReference type="InterPro" id="IPR028345">
    <property type="entry name" value="Antibiotic_NAT-like"/>
</dbReference>
<evidence type="ECO:0000313" key="6">
    <source>
        <dbReference type="Proteomes" id="UP000552097"/>
    </source>
</evidence>
<comment type="similarity">
    <text evidence="1 4">Belongs to the antibiotic N-acetyltransferase family.</text>
</comment>
<dbReference type="RefSeq" id="WP_184927534.1">
    <property type="nucleotide sequence ID" value="NZ_JACHMO010000001.1"/>
</dbReference>
<protein>
    <recommendedName>
        <fullName evidence="4">Aminoglycoside N(3)-acetyltransferase</fullName>
        <ecNumber evidence="4">2.3.1.-</ecNumber>
    </recommendedName>
</protein>
<keyword evidence="6" id="KW-1185">Reference proteome</keyword>
<dbReference type="EMBL" id="JACHMO010000001">
    <property type="protein sequence ID" value="MBB5807472.1"/>
    <property type="molecule type" value="Genomic_DNA"/>
</dbReference>